<reference evidence="1 2" key="1">
    <citation type="journal article" date="2016" name="Mol. Biol. Evol.">
        <title>Comparative Genomics of Early-Diverging Mushroom-Forming Fungi Provides Insights into the Origins of Lignocellulose Decay Capabilities.</title>
        <authorList>
            <person name="Nagy L.G."/>
            <person name="Riley R."/>
            <person name="Tritt A."/>
            <person name="Adam C."/>
            <person name="Daum C."/>
            <person name="Floudas D."/>
            <person name="Sun H."/>
            <person name="Yadav J.S."/>
            <person name="Pangilinan J."/>
            <person name="Larsson K.H."/>
            <person name="Matsuura K."/>
            <person name="Barry K."/>
            <person name="Labutti K."/>
            <person name="Kuo R."/>
            <person name="Ohm R.A."/>
            <person name="Bhattacharya S.S."/>
            <person name="Shirouzu T."/>
            <person name="Yoshinaga Y."/>
            <person name="Martin F.M."/>
            <person name="Grigoriev I.V."/>
            <person name="Hibbett D.S."/>
        </authorList>
    </citation>
    <scope>NUCLEOTIDE SEQUENCE [LARGE SCALE GENOMIC DNA]</scope>
    <source>
        <strain evidence="1 2">L-15889</strain>
    </source>
</reference>
<keyword evidence="2" id="KW-1185">Reference proteome</keyword>
<dbReference type="AlphaFoldDB" id="A0A165R7F8"/>
<evidence type="ECO:0000313" key="1">
    <source>
        <dbReference type="EMBL" id="KZT70403.1"/>
    </source>
</evidence>
<sequence>MAPLPSFPPRWLSVAPTVTREELQQAGLLNDGVSQFVTQALQTIGEHPGLLKLSLNTFTAFSVLNVASTVTVVSPQYYLSEFEKLTYYHGVSHIPTKTTHGVFNPPLNSVWYMVAPEIRDKLKDRNIRYSAIQAARFVTHAEDRVLGQWGDIIDDVALELGPEAIDIDLEGTDVLGVAAGAAPEKSYPHGNGRTVFKAIYNYDKQSGPFSAKDDSGSLVFDGQGKMVGILHSSIARGGNSHITYATPAWWAAEQIKAQYPHAISTARPSERAHHRRLPHDLQYPPPHSFHFSFSSAVVFPAACTARGMMPLTSLWGRPAVRSVLTKVDYVLELSRDVD</sequence>
<proteinExistence type="predicted"/>
<organism evidence="1 2">
    <name type="scientific">Daedalea quercina L-15889</name>
    <dbReference type="NCBI Taxonomy" id="1314783"/>
    <lineage>
        <taxon>Eukaryota</taxon>
        <taxon>Fungi</taxon>
        <taxon>Dikarya</taxon>
        <taxon>Basidiomycota</taxon>
        <taxon>Agaricomycotina</taxon>
        <taxon>Agaricomycetes</taxon>
        <taxon>Polyporales</taxon>
        <taxon>Fomitopsis</taxon>
    </lineage>
</organism>
<accession>A0A165R7F8</accession>
<name>A0A165R7F8_9APHY</name>
<gene>
    <name evidence="1" type="ORF">DAEQUDRAFT_764582</name>
</gene>
<dbReference type="EMBL" id="KV429051">
    <property type="protein sequence ID" value="KZT70403.1"/>
    <property type="molecule type" value="Genomic_DNA"/>
</dbReference>
<protein>
    <submittedName>
        <fullName evidence="1">Uncharacterized protein</fullName>
    </submittedName>
</protein>
<dbReference type="OrthoDB" id="5424209at2759"/>
<evidence type="ECO:0000313" key="2">
    <source>
        <dbReference type="Proteomes" id="UP000076727"/>
    </source>
</evidence>
<dbReference type="Proteomes" id="UP000076727">
    <property type="component" value="Unassembled WGS sequence"/>
</dbReference>